<organism evidence="1 2">
    <name type="scientific">Aureimonas endophytica</name>
    <dbReference type="NCBI Taxonomy" id="2027858"/>
    <lineage>
        <taxon>Bacteria</taxon>
        <taxon>Pseudomonadati</taxon>
        <taxon>Pseudomonadota</taxon>
        <taxon>Alphaproteobacteria</taxon>
        <taxon>Hyphomicrobiales</taxon>
        <taxon>Aurantimonadaceae</taxon>
        <taxon>Aureimonas</taxon>
    </lineage>
</organism>
<dbReference type="EMBL" id="BMIQ01000001">
    <property type="protein sequence ID" value="GGD93174.1"/>
    <property type="molecule type" value="Genomic_DNA"/>
</dbReference>
<name>A0A916ZFP8_9HYPH</name>
<evidence type="ECO:0000313" key="2">
    <source>
        <dbReference type="Proteomes" id="UP000644699"/>
    </source>
</evidence>
<protein>
    <recommendedName>
        <fullName evidence="3">HEPN domain-containing protein</fullName>
    </recommendedName>
</protein>
<gene>
    <name evidence="1" type="ORF">GCM10011390_09920</name>
</gene>
<dbReference type="RefSeq" id="WP_188907068.1">
    <property type="nucleotide sequence ID" value="NZ_BMIQ01000001.1"/>
</dbReference>
<reference evidence="1" key="1">
    <citation type="journal article" date="2014" name="Int. J. Syst. Evol. Microbiol.">
        <title>Complete genome sequence of Corynebacterium casei LMG S-19264T (=DSM 44701T), isolated from a smear-ripened cheese.</title>
        <authorList>
            <consortium name="US DOE Joint Genome Institute (JGI-PGF)"/>
            <person name="Walter F."/>
            <person name="Albersmeier A."/>
            <person name="Kalinowski J."/>
            <person name="Ruckert C."/>
        </authorList>
    </citation>
    <scope>NUCLEOTIDE SEQUENCE</scope>
    <source>
        <strain evidence="1">CGMCC 1.15367</strain>
    </source>
</reference>
<accession>A0A916ZFP8</accession>
<evidence type="ECO:0000313" key="1">
    <source>
        <dbReference type="EMBL" id="GGD93174.1"/>
    </source>
</evidence>
<sequence length="137" mass="15159">MRRDDLRRAAEAKLADAQLLLANGRFANAYYLAGYAIEIGPKACIARQIVAEVIPERGFINGIFSHDLDKLIGLAGLTAELKRRCDGDSDFGSNWIIVTEWHPDARYASIDADMASLMLAAVGSSEHGVFEWIKAYW</sequence>
<comment type="caution">
    <text evidence="1">The sequence shown here is derived from an EMBL/GenBank/DDBJ whole genome shotgun (WGS) entry which is preliminary data.</text>
</comment>
<dbReference type="Proteomes" id="UP000644699">
    <property type="component" value="Unassembled WGS sequence"/>
</dbReference>
<keyword evidence="2" id="KW-1185">Reference proteome</keyword>
<reference evidence="1" key="2">
    <citation type="submission" date="2020-09" db="EMBL/GenBank/DDBJ databases">
        <authorList>
            <person name="Sun Q."/>
            <person name="Zhou Y."/>
        </authorList>
    </citation>
    <scope>NUCLEOTIDE SEQUENCE</scope>
    <source>
        <strain evidence="1">CGMCC 1.15367</strain>
    </source>
</reference>
<evidence type="ECO:0008006" key="3">
    <source>
        <dbReference type="Google" id="ProtNLM"/>
    </source>
</evidence>
<dbReference type="AlphaFoldDB" id="A0A916ZFP8"/>
<proteinExistence type="predicted"/>